<comment type="caution">
    <text evidence="2">The sequence shown here is derived from an EMBL/GenBank/DDBJ whole genome shotgun (WGS) entry which is preliminary data.</text>
</comment>
<reference evidence="2 3" key="1">
    <citation type="journal article" date="2019" name="Sci. Rep.">
        <title>Orb-weaving spider Araneus ventricosus genome elucidates the spidroin gene catalogue.</title>
        <authorList>
            <person name="Kono N."/>
            <person name="Nakamura H."/>
            <person name="Ohtoshi R."/>
            <person name="Moran D.A.P."/>
            <person name="Shinohara A."/>
            <person name="Yoshida Y."/>
            <person name="Fujiwara M."/>
            <person name="Mori M."/>
            <person name="Tomita M."/>
            <person name="Arakawa K."/>
        </authorList>
    </citation>
    <scope>NUCLEOTIDE SEQUENCE [LARGE SCALE GENOMIC DNA]</scope>
</reference>
<gene>
    <name evidence="2" type="ORF">AVEN_213224_1</name>
</gene>
<dbReference type="AlphaFoldDB" id="A0A4Y2JRG2"/>
<name>A0A4Y2JRG2_ARAVE</name>
<feature type="region of interest" description="Disordered" evidence="1">
    <location>
        <begin position="1"/>
        <end position="30"/>
    </location>
</feature>
<evidence type="ECO:0000313" key="3">
    <source>
        <dbReference type="Proteomes" id="UP000499080"/>
    </source>
</evidence>
<accession>A0A4Y2JRG2</accession>
<keyword evidence="3" id="KW-1185">Reference proteome</keyword>
<dbReference type="EMBL" id="BGPR01003784">
    <property type="protein sequence ID" value="GBM92385.1"/>
    <property type="molecule type" value="Genomic_DNA"/>
</dbReference>
<sequence length="250" mass="27425">MPGGSSGESGFEPAALRSQGRDLATRPPPHTAKKACLKGFGNLVVGKGWFASTYQCNSEPRDYQECSQVHEPRVRGCRFLGVAYRSPTSVGTFNPLITQLSSVFRSLKPRSRRLIRFSPPFSPRTFRFYSPLQGVDEVVKLHLPFPTLENGTLVDHQLTFLVVNPDYGKVLEFSPPPAYSGMTPKGTANVFADSDGFLGIVAALCVKSFLCARLVSDVQVQLSCCLPPISKGEALFFSWERCSREGNLTV</sequence>
<evidence type="ECO:0000313" key="2">
    <source>
        <dbReference type="EMBL" id="GBM92385.1"/>
    </source>
</evidence>
<proteinExistence type="predicted"/>
<protein>
    <submittedName>
        <fullName evidence="2">Uncharacterized protein</fullName>
    </submittedName>
</protein>
<evidence type="ECO:0000256" key="1">
    <source>
        <dbReference type="SAM" id="MobiDB-lite"/>
    </source>
</evidence>
<dbReference type="Proteomes" id="UP000499080">
    <property type="component" value="Unassembled WGS sequence"/>
</dbReference>
<organism evidence="2 3">
    <name type="scientific">Araneus ventricosus</name>
    <name type="common">Orbweaver spider</name>
    <name type="synonym">Epeira ventricosa</name>
    <dbReference type="NCBI Taxonomy" id="182803"/>
    <lineage>
        <taxon>Eukaryota</taxon>
        <taxon>Metazoa</taxon>
        <taxon>Ecdysozoa</taxon>
        <taxon>Arthropoda</taxon>
        <taxon>Chelicerata</taxon>
        <taxon>Arachnida</taxon>
        <taxon>Araneae</taxon>
        <taxon>Araneomorphae</taxon>
        <taxon>Entelegynae</taxon>
        <taxon>Araneoidea</taxon>
        <taxon>Araneidae</taxon>
        <taxon>Araneus</taxon>
    </lineage>
</organism>